<evidence type="ECO:0000313" key="3">
    <source>
        <dbReference type="Proteomes" id="UP001284033"/>
    </source>
</evidence>
<gene>
    <name evidence="2" type="ORF">PG303_03010</name>
</gene>
<keyword evidence="1" id="KW-0472">Membrane</keyword>
<keyword evidence="1" id="KW-0812">Transmembrane</keyword>
<dbReference type="RefSeq" id="WP_253037409.1">
    <property type="nucleotide sequence ID" value="NZ_CP168322.1"/>
</dbReference>
<proteinExistence type="predicted"/>
<keyword evidence="1" id="KW-1133">Transmembrane helix</keyword>
<evidence type="ECO:0000256" key="1">
    <source>
        <dbReference type="SAM" id="Phobius"/>
    </source>
</evidence>
<sequence length="152" mass="17859">MHQVLKDPIATKEEVFYAENLILKNWKIKNGAIFIFIELIVNLLLFAICVIFMIKIMPLNDKVHDSSISVWVPPILIAGISMFTTIILMKINTKLNDNFYKYKLKKFADKLIKNNPALGRYKDNLEEQKSKKLEFLIRAYKEMEENKKTYTI</sequence>
<evidence type="ECO:0000313" key="2">
    <source>
        <dbReference type="EMBL" id="MDY3512185.1"/>
    </source>
</evidence>
<reference evidence="2" key="1">
    <citation type="submission" date="2023-01" db="EMBL/GenBank/DDBJ databases">
        <title>Genome-based studies on antimicrobial resistance profiles of Riemerella anatipestifer in China, 1994 to 2021.</title>
        <authorList>
            <person name="Yang Z."/>
            <person name="Zhu D."/>
        </authorList>
    </citation>
    <scope>NUCLEOTIDE SEQUENCE</scope>
    <source>
        <strain evidence="2">RCAD1218</strain>
    </source>
</reference>
<name>A0AAP6HFA0_RIEAN</name>
<comment type="caution">
    <text evidence="2">The sequence shown here is derived from an EMBL/GenBank/DDBJ whole genome shotgun (WGS) entry which is preliminary data.</text>
</comment>
<organism evidence="2 3">
    <name type="scientific">Riemerella anatipestifer</name>
    <name type="common">Moraxella anatipestifer</name>
    <dbReference type="NCBI Taxonomy" id="34085"/>
    <lineage>
        <taxon>Bacteria</taxon>
        <taxon>Pseudomonadati</taxon>
        <taxon>Bacteroidota</taxon>
        <taxon>Flavobacteriia</taxon>
        <taxon>Flavobacteriales</taxon>
        <taxon>Weeksellaceae</taxon>
        <taxon>Riemerella</taxon>
    </lineage>
</organism>
<feature type="transmembrane region" description="Helical" evidence="1">
    <location>
        <begin position="68"/>
        <end position="89"/>
    </location>
</feature>
<dbReference type="Proteomes" id="UP001284033">
    <property type="component" value="Unassembled WGS sequence"/>
</dbReference>
<protein>
    <submittedName>
        <fullName evidence="2">Uncharacterized protein</fullName>
    </submittedName>
</protein>
<dbReference type="AlphaFoldDB" id="A0AAP6HFA0"/>
<feature type="transmembrane region" description="Helical" evidence="1">
    <location>
        <begin position="32"/>
        <end position="56"/>
    </location>
</feature>
<accession>A0AAP6HFA0</accession>
<dbReference type="EMBL" id="JAQZHK010000002">
    <property type="protein sequence ID" value="MDY3512185.1"/>
    <property type="molecule type" value="Genomic_DNA"/>
</dbReference>